<evidence type="ECO:0000313" key="7">
    <source>
        <dbReference type="Proteomes" id="UP001165283"/>
    </source>
</evidence>
<dbReference type="InterPro" id="IPR023867">
    <property type="entry name" value="Sulphatase_maturase_rSAM"/>
</dbReference>
<dbReference type="SFLD" id="SFLDG01386">
    <property type="entry name" value="main_SPASM_domain-containing"/>
    <property type="match status" value="1"/>
</dbReference>
<keyword evidence="4" id="KW-0411">Iron-sulfur</keyword>
<dbReference type="RefSeq" id="WP_252445927.1">
    <property type="nucleotide sequence ID" value="NZ_JAGSOV010000083.1"/>
</dbReference>
<dbReference type="SFLD" id="SFLDG01067">
    <property type="entry name" value="SPASM/twitch_domain_containing"/>
    <property type="match status" value="1"/>
</dbReference>
<dbReference type="PANTHER" id="PTHR43273:SF8">
    <property type="entry name" value="RADICAL SAM DOMAIN PROTEIN"/>
    <property type="match status" value="1"/>
</dbReference>
<dbReference type="InterPro" id="IPR026335">
    <property type="entry name" value="rSAM_SPASM_FxsB"/>
</dbReference>
<dbReference type="Proteomes" id="UP001165283">
    <property type="component" value="Unassembled WGS sequence"/>
</dbReference>
<dbReference type="InterPro" id="IPR007197">
    <property type="entry name" value="rSAM"/>
</dbReference>
<comment type="caution">
    <text evidence="6">The sequence shown here is derived from an EMBL/GenBank/DDBJ whole genome shotgun (WGS) entry which is preliminary data.</text>
</comment>
<dbReference type="InterPro" id="IPR013785">
    <property type="entry name" value="Aldolase_TIM"/>
</dbReference>
<dbReference type="SUPFAM" id="SSF102114">
    <property type="entry name" value="Radical SAM enzymes"/>
    <property type="match status" value="1"/>
</dbReference>
<feature type="domain" description="Radical SAM core" evidence="5">
    <location>
        <begin position="20"/>
        <end position="167"/>
    </location>
</feature>
<protein>
    <submittedName>
        <fullName evidence="6">FxsB family radical SAM/SPASM domain protein</fullName>
    </submittedName>
</protein>
<name>A0ABT1ABV0_9PSEU</name>
<evidence type="ECO:0000256" key="2">
    <source>
        <dbReference type="ARBA" id="ARBA00022723"/>
    </source>
</evidence>
<keyword evidence="2" id="KW-0479">Metal-binding</keyword>
<dbReference type="EMBL" id="JAGSOV010000083">
    <property type="protein sequence ID" value="MCO1660423.1"/>
    <property type="molecule type" value="Genomic_DNA"/>
</dbReference>
<evidence type="ECO:0000256" key="3">
    <source>
        <dbReference type="ARBA" id="ARBA00023004"/>
    </source>
</evidence>
<keyword evidence="3" id="KW-0408">Iron</keyword>
<dbReference type="CDD" id="cd01335">
    <property type="entry name" value="Radical_SAM"/>
    <property type="match status" value="1"/>
</dbReference>
<accession>A0ABT1ABV0</accession>
<evidence type="ECO:0000256" key="4">
    <source>
        <dbReference type="ARBA" id="ARBA00023014"/>
    </source>
</evidence>
<sequence length="389" mass="41775">MHEQSRPAPHPFHQFLLKVHSRCDLACDYCYVYTLGDRGWAERPTVMSRRTVEQAAGRIAEHVRAHALPAVGVALHGGEPLLAGLDEIEHCVRTIRRAAGHLTDLRFAVQTNAVRLDAAGVARLRRLGVRIGVSLDGDAAAHDRHRRRRSGTGTHGAVAAALDELRRPDNTPAYAGLLCTVDLANDPVTTYEALVAHDPPQIDFLLPEGNWTAPPPGRVPGAPDAPYGDWLCRVFDRWYDHPVRETSVRLFDDVLNLLLGGRATVTGTGLLPTASIVVQTDGAIDVCDALTATLPGAGATGLSVADDPFDAALAHPLVRERQAGPSALADTCRTCAIVEVCGGGAHTQRWAAGAGFTNPSVYCPDLYRLITHIRTRLAADVDRLRAEAG</sequence>
<evidence type="ECO:0000256" key="1">
    <source>
        <dbReference type="ARBA" id="ARBA00022691"/>
    </source>
</evidence>
<dbReference type="PANTHER" id="PTHR43273">
    <property type="entry name" value="ANAEROBIC SULFATASE-MATURATING ENZYME HOMOLOG ASLB-RELATED"/>
    <property type="match status" value="1"/>
</dbReference>
<dbReference type="SFLD" id="SFLDS00029">
    <property type="entry name" value="Radical_SAM"/>
    <property type="match status" value="1"/>
</dbReference>
<evidence type="ECO:0000259" key="5">
    <source>
        <dbReference type="Pfam" id="PF04055"/>
    </source>
</evidence>
<keyword evidence="1" id="KW-0949">S-adenosyl-L-methionine</keyword>
<proteinExistence type="predicted"/>
<dbReference type="Gene3D" id="3.20.20.70">
    <property type="entry name" value="Aldolase class I"/>
    <property type="match status" value="1"/>
</dbReference>
<dbReference type="SFLD" id="SFLDG01072">
    <property type="entry name" value="dehydrogenase_like"/>
    <property type="match status" value="1"/>
</dbReference>
<dbReference type="NCBIfam" id="TIGR04269">
    <property type="entry name" value="SAM_SPASM_FxsB"/>
    <property type="match status" value="1"/>
</dbReference>
<dbReference type="InterPro" id="IPR058240">
    <property type="entry name" value="rSAM_sf"/>
</dbReference>
<dbReference type="Pfam" id="PF04055">
    <property type="entry name" value="Radical_SAM"/>
    <property type="match status" value="1"/>
</dbReference>
<gene>
    <name evidence="6" type="ORF">KDL28_35730</name>
</gene>
<reference evidence="6" key="1">
    <citation type="submission" date="2021-04" db="EMBL/GenBank/DDBJ databases">
        <title>Pseudonocardia sp. nov., isolated from sandy soil of mangrove forest.</title>
        <authorList>
            <person name="Zan Z."/>
            <person name="Huang R."/>
            <person name="Liu W."/>
        </authorList>
    </citation>
    <scope>NUCLEOTIDE SEQUENCE</scope>
    <source>
        <strain evidence="6">S2-4</strain>
    </source>
</reference>
<evidence type="ECO:0000313" key="6">
    <source>
        <dbReference type="EMBL" id="MCO1660423.1"/>
    </source>
</evidence>
<keyword evidence="7" id="KW-1185">Reference proteome</keyword>
<organism evidence="6 7">
    <name type="scientific">Pseudonocardia humida</name>
    <dbReference type="NCBI Taxonomy" id="2800819"/>
    <lineage>
        <taxon>Bacteria</taxon>
        <taxon>Bacillati</taxon>
        <taxon>Actinomycetota</taxon>
        <taxon>Actinomycetes</taxon>
        <taxon>Pseudonocardiales</taxon>
        <taxon>Pseudonocardiaceae</taxon>
        <taxon>Pseudonocardia</taxon>
    </lineage>
</organism>